<evidence type="ECO:0000256" key="10">
    <source>
        <dbReference type="SAM" id="Phobius"/>
    </source>
</evidence>
<dbReference type="GO" id="GO:0042941">
    <property type="term" value="P:D-alanine transmembrane transport"/>
    <property type="evidence" value="ECO:0007669"/>
    <property type="project" value="TreeGrafter"/>
</dbReference>
<evidence type="ECO:0000313" key="11">
    <source>
        <dbReference type="EMBL" id="KAB2336066.1"/>
    </source>
</evidence>
<organism evidence="11 12">
    <name type="scientific">Cytobacillus depressus</name>
    <dbReference type="NCBI Taxonomy" id="1602942"/>
    <lineage>
        <taxon>Bacteria</taxon>
        <taxon>Bacillati</taxon>
        <taxon>Bacillota</taxon>
        <taxon>Bacilli</taxon>
        <taxon>Bacillales</taxon>
        <taxon>Bacillaceae</taxon>
        <taxon>Cytobacillus</taxon>
    </lineage>
</organism>
<dbReference type="InterPro" id="IPR001851">
    <property type="entry name" value="ABC_transp_permease"/>
</dbReference>
<keyword evidence="3" id="KW-1003">Cell membrane</keyword>
<evidence type="ECO:0000256" key="1">
    <source>
        <dbReference type="ARBA" id="ARBA00004651"/>
    </source>
</evidence>
<keyword evidence="8 10" id="KW-0472">Membrane</keyword>
<evidence type="ECO:0000256" key="9">
    <source>
        <dbReference type="ARBA" id="ARBA00037998"/>
    </source>
</evidence>
<proteinExistence type="inferred from homology"/>
<evidence type="ECO:0000256" key="4">
    <source>
        <dbReference type="ARBA" id="ARBA00022519"/>
    </source>
</evidence>
<dbReference type="EMBL" id="WBOS01000004">
    <property type="protein sequence ID" value="KAB2336066.1"/>
    <property type="molecule type" value="Genomic_DNA"/>
</dbReference>
<dbReference type="GO" id="GO:0015188">
    <property type="term" value="F:L-isoleucine transmembrane transporter activity"/>
    <property type="evidence" value="ECO:0007669"/>
    <property type="project" value="TreeGrafter"/>
</dbReference>
<dbReference type="PANTHER" id="PTHR11795">
    <property type="entry name" value="BRANCHED-CHAIN AMINO ACID TRANSPORT SYSTEM PERMEASE PROTEIN LIVH"/>
    <property type="match status" value="1"/>
</dbReference>
<dbReference type="AlphaFoldDB" id="A0A6L3V6U2"/>
<feature type="transmembrane region" description="Helical" evidence="10">
    <location>
        <begin position="268"/>
        <end position="287"/>
    </location>
</feature>
<reference evidence="11 12" key="1">
    <citation type="journal article" date="2016" name="Antonie Van Leeuwenhoek">
        <title>Bacillus depressus sp. nov., isolated from soil of a sunflower field.</title>
        <authorList>
            <person name="Wei X."/>
            <person name="Xin D."/>
            <person name="Xin Y."/>
            <person name="Zhang H."/>
            <person name="Wang T."/>
            <person name="Zhang J."/>
        </authorList>
    </citation>
    <scope>NUCLEOTIDE SEQUENCE [LARGE SCALE GENOMIC DNA]</scope>
    <source>
        <strain evidence="11 12">BZ1</strain>
    </source>
</reference>
<dbReference type="PANTHER" id="PTHR11795:SF371">
    <property type="entry name" value="HIGH-AFFINITY BRANCHED-CHAIN AMINO ACID TRANSPORT SYSTEM PERMEASE PROTEIN LIVH"/>
    <property type="match status" value="1"/>
</dbReference>
<evidence type="ECO:0000256" key="3">
    <source>
        <dbReference type="ARBA" id="ARBA00022475"/>
    </source>
</evidence>
<dbReference type="Pfam" id="PF02653">
    <property type="entry name" value="BPD_transp_2"/>
    <property type="match status" value="1"/>
</dbReference>
<feature type="transmembrane region" description="Helical" evidence="10">
    <location>
        <begin position="223"/>
        <end position="248"/>
    </location>
</feature>
<comment type="caution">
    <text evidence="11">The sequence shown here is derived from an EMBL/GenBank/DDBJ whole genome shotgun (WGS) entry which is preliminary data.</text>
</comment>
<evidence type="ECO:0000256" key="2">
    <source>
        <dbReference type="ARBA" id="ARBA00022448"/>
    </source>
</evidence>
<comment type="subcellular location">
    <subcellularLocation>
        <location evidence="1">Cell membrane</location>
        <topology evidence="1">Multi-pass membrane protein</topology>
    </subcellularLocation>
</comment>
<evidence type="ECO:0000256" key="8">
    <source>
        <dbReference type="ARBA" id="ARBA00023136"/>
    </source>
</evidence>
<feature type="transmembrane region" description="Helical" evidence="10">
    <location>
        <begin position="7"/>
        <end position="29"/>
    </location>
</feature>
<feature type="transmembrane region" description="Helical" evidence="10">
    <location>
        <begin position="35"/>
        <end position="55"/>
    </location>
</feature>
<accession>A0A6L3V6U2</accession>
<dbReference type="GO" id="GO:0005886">
    <property type="term" value="C:plasma membrane"/>
    <property type="evidence" value="ECO:0007669"/>
    <property type="project" value="UniProtKB-SubCell"/>
</dbReference>
<dbReference type="GO" id="GO:0005304">
    <property type="term" value="F:L-valine transmembrane transporter activity"/>
    <property type="evidence" value="ECO:0007669"/>
    <property type="project" value="TreeGrafter"/>
</dbReference>
<feature type="transmembrane region" description="Helical" evidence="10">
    <location>
        <begin position="188"/>
        <end position="211"/>
    </location>
</feature>
<dbReference type="GO" id="GO:0015190">
    <property type="term" value="F:L-leucine transmembrane transporter activity"/>
    <property type="evidence" value="ECO:0007669"/>
    <property type="project" value="TreeGrafter"/>
</dbReference>
<evidence type="ECO:0000256" key="6">
    <source>
        <dbReference type="ARBA" id="ARBA00022970"/>
    </source>
</evidence>
<dbReference type="InterPro" id="IPR052157">
    <property type="entry name" value="BCAA_transport_permease"/>
</dbReference>
<name>A0A6L3V6U2_9BACI</name>
<dbReference type="GO" id="GO:0015808">
    <property type="term" value="P:L-alanine transport"/>
    <property type="evidence" value="ECO:0007669"/>
    <property type="project" value="TreeGrafter"/>
</dbReference>
<keyword evidence="12" id="KW-1185">Reference proteome</keyword>
<keyword evidence="6" id="KW-0029">Amino-acid transport</keyword>
<dbReference type="RefSeq" id="WP_151534868.1">
    <property type="nucleotide sequence ID" value="NZ_WBOS01000004.1"/>
</dbReference>
<protein>
    <submittedName>
        <fullName evidence="11">Branched-chain amino acid ABC transporter permease</fullName>
    </submittedName>
</protein>
<comment type="similarity">
    <text evidence="9">Belongs to the binding-protein-dependent transport system permease family. LivHM subfamily.</text>
</comment>
<keyword evidence="5 10" id="KW-0812">Transmembrane</keyword>
<dbReference type="InterPro" id="IPR037294">
    <property type="entry name" value="ABC_BtuC-like"/>
</dbReference>
<dbReference type="Proteomes" id="UP000481030">
    <property type="component" value="Unassembled WGS sequence"/>
</dbReference>
<keyword evidence="7 10" id="KW-1133">Transmembrane helix</keyword>
<dbReference type="GO" id="GO:1903806">
    <property type="term" value="P:L-isoleucine import across plasma membrane"/>
    <property type="evidence" value="ECO:0007669"/>
    <property type="project" value="TreeGrafter"/>
</dbReference>
<gene>
    <name evidence="11" type="ORF">F7731_11145</name>
</gene>
<evidence type="ECO:0000313" key="12">
    <source>
        <dbReference type="Proteomes" id="UP000481030"/>
    </source>
</evidence>
<dbReference type="GO" id="GO:0015192">
    <property type="term" value="F:L-phenylalanine transmembrane transporter activity"/>
    <property type="evidence" value="ECO:0007669"/>
    <property type="project" value="TreeGrafter"/>
</dbReference>
<evidence type="ECO:0000256" key="5">
    <source>
        <dbReference type="ARBA" id="ARBA00022692"/>
    </source>
</evidence>
<sequence length="293" mass="31001">MIVEQLINGIALGFVYVLIALGLTMVYGVLKVLHFAHGVIYMVGAFSAMVGILYLNLSFIPALIFALVISGLVGVGIEKYAYRPLKDVHPITVLISGVGIAILLQNLFQIIFTSDSHAFPKTNIKVHSIDIFGIASLTNIKLYMIIIGLIVLAVLYLFLNFTKMGIAIQAVSQDRKAAALMGINVNRIVMVTFLLGSMLAALAGIITALNYNSLSPAMGDIPGLKAFCVVVLGGLGSIPGTVLGGLILGIAEALSTGYLEGMPIDTNAIAFILLVAILLIKPSGLFGKNIEKV</sequence>
<evidence type="ECO:0000256" key="7">
    <source>
        <dbReference type="ARBA" id="ARBA00022989"/>
    </source>
</evidence>
<dbReference type="Gene3D" id="1.10.3470.10">
    <property type="entry name" value="ABC transporter involved in vitamin B12 uptake, BtuC"/>
    <property type="match status" value="1"/>
</dbReference>
<dbReference type="CDD" id="cd06582">
    <property type="entry name" value="TM_PBP1_LivH_like"/>
    <property type="match status" value="1"/>
</dbReference>
<feature type="transmembrane region" description="Helical" evidence="10">
    <location>
        <begin position="88"/>
        <end position="108"/>
    </location>
</feature>
<keyword evidence="2" id="KW-0813">Transport</keyword>
<keyword evidence="4" id="KW-0997">Cell inner membrane</keyword>
<feature type="transmembrane region" description="Helical" evidence="10">
    <location>
        <begin position="142"/>
        <end position="159"/>
    </location>
</feature>
<dbReference type="OrthoDB" id="9807115at2"/>